<evidence type="ECO:0000256" key="1">
    <source>
        <dbReference type="ARBA" id="ARBA00006594"/>
    </source>
</evidence>
<reference evidence="6 7" key="1">
    <citation type="submission" date="2024-09" db="EMBL/GenBank/DDBJ databases">
        <authorList>
            <person name="Sun Q."/>
            <person name="Mori K."/>
        </authorList>
    </citation>
    <scope>NUCLEOTIDE SEQUENCE [LARGE SCALE GENOMIC DNA]</scope>
    <source>
        <strain evidence="6 7">JCM 11683</strain>
    </source>
</reference>
<comment type="caution">
    <text evidence="6">The sequence shown here is derived from an EMBL/GenBank/DDBJ whole genome shotgun (WGS) entry which is preliminary data.</text>
</comment>
<dbReference type="InterPro" id="IPR002052">
    <property type="entry name" value="DNA_methylase_N6_adenine_CS"/>
</dbReference>
<evidence type="ECO:0000256" key="4">
    <source>
        <dbReference type="RuleBase" id="RU362026"/>
    </source>
</evidence>
<accession>A0ABV5X4V4</accession>
<feature type="domain" description="DNA methylase N-4/N-6" evidence="5">
    <location>
        <begin position="42"/>
        <end position="349"/>
    </location>
</feature>
<name>A0ABV5X4V4_9MICO</name>
<dbReference type="Proteomes" id="UP001589707">
    <property type="component" value="Unassembled WGS sequence"/>
</dbReference>
<keyword evidence="2" id="KW-0489">Methyltransferase</keyword>
<dbReference type="EMBL" id="JBHMAU010000110">
    <property type="protein sequence ID" value="MFB9777463.1"/>
    <property type="molecule type" value="Genomic_DNA"/>
</dbReference>
<dbReference type="Pfam" id="PF01555">
    <property type="entry name" value="N6_N4_Mtase"/>
    <property type="match status" value="1"/>
</dbReference>
<dbReference type="SUPFAM" id="SSF53335">
    <property type="entry name" value="S-adenosyl-L-methionine-dependent methyltransferases"/>
    <property type="match status" value="1"/>
</dbReference>
<dbReference type="InterPro" id="IPR001091">
    <property type="entry name" value="RM_Methyltransferase"/>
</dbReference>
<dbReference type="PRINTS" id="PR00508">
    <property type="entry name" value="S21N4MTFRASE"/>
</dbReference>
<keyword evidence="7" id="KW-1185">Reference proteome</keyword>
<evidence type="ECO:0000313" key="7">
    <source>
        <dbReference type="Proteomes" id="UP001589707"/>
    </source>
</evidence>
<proteinExistence type="inferred from homology"/>
<comment type="similarity">
    <text evidence="1 4">Belongs to the N(4)/N(6)-methyltransferase family.</text>
</comment>
<protein>
    <recommendedName>
        <fullName evidence="4">Methyltransferase</fullName>
        <ecNumber evidence="4">2.1.1.-</ecNumber>
    </recommendedName>
</protein>
<evidence type="ECO:0000256" key="3">
    <source>
        <dbReference type="ARBA" id="ARBA00022679"/>
    </source>
</evidence>
<gene>
    <name evidence="6" type="ORF">ACFFN1_13850</name>
</gene>
<keyword evidence="3" id="KW-0808">Transferase</keyword>
<sequence length="363" mass="39184">MSIPPQSPASTPEPRIDRSSAQIYLGDAIAVLSTLPAHSLDSLITDPPYGLAFNGQDWDDVTGFRESLTGVDTSGMSPAEVFEEWCAAWGAGAVHALKPGAHVAAFGGARTWHRMVRGLERAGLQIRDQVAWLHSTGMPKSRDISYAIDKHHGITRADRVVQRSDTGEVLGTTHTVTERGAPVTDDAKEWDGWGTALRPAFEPIIIARTPIAGTTVANVLEYGTGAIHVDAGRFGDGKWPTNVALDQSQADALDALTGTWDAETPVSARFPIFRFEAKPGTEERPRAFGVSHTTVKPLALMRWLIELLTPTGGRVLEPFAGSGTTIEAALQARFAVTAVERDEAYLPLIESRLDRWENSLDAS</sequence>
<evidence type="ECO:0000256" key="2">
    <source>
        <dbReference type="ARBA" id="ARBA00022603"/>
    </source>
</evidence>
<dbReference type="InterPro" id="IPR002941">
    <property type="entry name" value="DNA_methylase_N4/N6"/>
</dbReference>
<dbReference type="InterPro" id="IPR029063">
    <property type="entry name" value="SAM-dependent_MTases_sf"/>
</dbReference>
<organism evidence="6 7">
    <name type="scientific">Brevibacterium otitidis</name>
    <dbReference type="NCBI Taxonomy" id="53364"/>
    <lineage>
        <taxon>Bacteria</taxon>
        <taxon>Bacillati</taxon>
        <taxon>Actinomycetota</taxon>
        <taxon>Actinomycetes</taxon>
        <taxon>Micrococcales</taxon>
        <taxon>Brevibacteriaceae</taxon>
        <taxon>Brevibacterium</taxon>
    </lineage>
</organism>
<dbReference type="RefSeq" id="WP_376841423.1">
    <property type="nucleotide sequence ID" value="NZ_JBHMAU010000110.1"/>
</dbReference>
<dbReference type="Gene3D" id="3.40.50.150">
    <property type="entry name" value="Vaccinia Virus protein VP39"/>
    <property type="match status" value="1"/>
</dbReference>
<dbReference type="PROSITE" id="PS00092">
    <property type="entry name" value="N6_MTASE"/>
    <property type="match status" value="1"/>
</dbReference>
<dbReference type="EC" id="2.1.1.-" evidence="4"/>
<evidence type="ECO:0000313" key="6">
    <source>
        <dbReference type="EMBL" id="MFB9777463.1"/>
    </source>
</evidence>
<evidence type="ECO:0000259" key="5">
    <source>
        <dbReference type="Pfam" id="PF01555"/>
    </source>
</evidence>